<dbReference type="PANTHER" id="PTHR36440:SF1">
    <property type="entry name" value="PUTATIVE (AFU_ORTHOLOGUE AFUA_8G07350)-RELATED"/>
    <property type="match status" value="1"/>
</dbReference>
<protein>
    <recommendedName>
        <fullName evidence="1">Cupin type-2 domain-containing protein</fullName>
    </recommendedName>
</protein>
<name>A0A6J4PU79_9ACTN</name>
<dbReference type="SUPFAM" id="SSF51182">
    <property type="entry name" value="RmlC-like cupins"/>
    <property type="match status" value="1"/>
</dbReference>
<gene>
    <name evidence="2" type="ORF">AVDCRST_MAG80-30</name>
</gene>
<dbReference type="InterPro" id="IPR011051">
    <property type="entry name" value="RmlC_Cupin_sf"/>
</dbReference>
<dbReference type="InterPro" id="IPR013096">
    <property type="entry name" value="Cupin_2"/>
</dbReference>
<dbReference type="InterPro" id="IPR053146">
    <property type="entry name" value="QDO-like"/>
</dbReference>
<dbReference type="Pfam" id="PF07883">
    <property type="entry name" value="Cupin_2"/>
    <property type="match status" value="1"/>
</dbReference>
<proteinExistence type="predicted"/>
<organism evidence="2">
    <name type="scientific">uncultured Rubrobacteraceae bacterium</name>
    <dbReference type="NCBI Taxonomy" id="349277"/>
    <lineage>
        <taxon>Bacteria</taxon>
        <taxon>Bacillati</taxon>
        <taxon>Actinomycetota</taxon>
        <taxon>Rubrobacteria</taxon>
        <taxon>Rubrobacterales</taxon>
        <taxon>Rubrobacteraceae</taxon>
        <taxon>environmental samples</taxon>
    </lineage>
</organism>
<feature type="domain" description="Cupin type-2" evidence="1">
    <location>
        <begin position="43"/>
        <end position="98"/>
    </location>
</feature>
<reference evidence="2" key="1">
    <citation type="submission" date="2020-02" db="EMBL/GenBank/DDBJ databases">
        <authorList>
            <person name="Meier V. D."/>
        </authorList>
    </citation>
    <scope>NUCLEOTIDE SEQUENCE</scope>
    <source>
        <strain evidence="2">AVDCRST_MAG80</strain>
    </source>
</reference>
<accession>A0A6J4PU79</accession>
<sequence>MTMAAYDGSIALLPGGGKTVLWPGRQVTFVHRYSGSAYSMIEWAVAPGVPSPPLHIHRMTDESFYVLDGTFGFQVGERTVDGASGAFFFVPRGTKHTF</sequence>
<dbReference type="PANTHER" id="PTHR36440">
    <property type="entry name" value="PUTATIVE (AFU_ORTHOLOGUE AFUA_8G07350)-RELATED"/>
    <property type="match status" value="1"/>
</dbReference>
<dbReference type="EMBL" id="CADCVC010000003">
    <property type="protein sequence ID" value="CAA9422422.1"/>
    <property type="molecule type" value="Genomic_DNA"/>
</dbReference>
<evidence type="ECO:0000259" key="1">
    <source>
        <dbReference type="Pfam" id="PF07883"/>
    </source>
</evidence>
<dbReference type="InterPro" id="IPR014710">
    <property type="entry name" value="RmlC-like_jellyroll"/>
</dbReference>
<dbReference type="AlphaFoldDB" id="A0A6J4PU79"/>
<evidence type="ECO:0000313" key="2">
    <source>
        <dbReference type="EMBL" id="CAA9422422.1"/>
    </source>
</evidence>
<dbReference type="Gene3D" id="2.60.120.10">
    <property type="entry name" value="Jelly Rolls"/>
    <property type="match status" value="1"/>
</dbReference>